<dbReference type="AlphaFoldDB" id="A0A381UZR5"/>
<reference evidence="3" key="1">
    <citation type="submission" date="2018-05" db="EMBL/GenBank/DDBJ databases">
        <authorList>
            <person name="Lanie J.A."/>
            <person name="Ng W.-L."/>
            <person name="Kazmierczak K.M."/>
            <person name="Andrzejewski T.M."/>
            <person name="Davidsen T.M."/>
            <person name="Wayne K.J."/>
            <person name="Tettelin H."/>
            <person name="Glass J.I."/>
            <person name="Rusch D."/>
            <person name="Podicherti R."/>
            <person name="Tsui H.-C.T."/>
            <person name="Winkler M.E."/>
        </authorList>
    </citation>
    <scope>NUCLEOTIDE SEQUENCE</scope>
</reference>
<organism evidence="3">
    <name type="scientific">marine metagenome</name>
    <dbReference type="NCBI Taxonomy" id="408172"/>
    <lineage>
        <taxon>unclassified sequences</taxon>
        <taxon>metagenomes</taxon>
        <taxon>ecological metagenomes</taxon>
    </lineage>
</organism>
<dbReference type="EMBL" id="UINC01007490">
    <property type="protein sequence ID" value="SVA33616.1"/>
    <property type="molecule type" value="Genomic_DNA"/>
</dbReference>
<gene>
    <name evidence="3" type="ORF">METZ01_LOCUS86470</name>
</gene>
<dbReference type="InterPro" id="IPR008978">
    <property type="entry name" value="HSP20-like_chaperone"/>
</dbReference>
<dbReference type="CDD" id="cd06470">
    <property type="entry name" value="ACD_IbpA-B_like"/>
    <property type="match status" value="1"/>
</dbReference>
<dbReference type="Pfam" id="PF00011">
    <property type="entry name" value="HSP20"/>
    <property type="match status" value="1"/>
</dbReference>
<dbReference type="Gene3D" id="2.60.40.790">
    <property type="match status" value="1"/>
</dbReference>
<proteinExistence type="predicted"/>
<dbReference type="PANTHER" id="PTHR47062">
    <property type="match status" value="1"/>
</dbReference>
<feature type="domain" description="SHSP" evidence="2">
    <location>
        <begin position="33"/>
        <end position="145"/>
    </location>
</feature>
<dbReference type="PANTHER" id="PTHR47062:SF1">
    <property type="entry name" value="SMALL HEAT SHOCK PROTEIN IBPA"/>
    <property type="match status" value="1"/>
</dbReference>
<protein>
    <recommendedName>
        <fullName evidence="2">SHSP domain-containing protein</fullName>
    </recommendedName>
</protein>
<evidence type="ECO:0000313" key="3">
    <source>
        <dbReference type="EMBL" id="SVA33616.1"/>
    </source>
</evidence>
<dbReference type="SUPFAM" id="SSF49764">
    <property type="entry name" value="HSP20-like chaperones"/>
    <property type="match status" value="1"/>
</dbReference>
<dbReference type="InterPro" id="IPR002068">
    <property type="entry name" value="A-crystallin/Hsp20_dom"/>
</dbReference>
<accession>A0A381UZR5</accession>
<evidence type="ECO:0000259" key="2">
    <source>
        <dbReference type="PROSITE" id="PS01031"/>
    </source>
</evidence>
<sequence>MTRNLSVWNSLRPFSVGFDSIFDEFDRMLESSERYNSNYPPYNINRVGDNDYKIEVALAGYSKDDIELEFKENTLTVRNKPKEKVINGDNNGVIHKGISTRQFERAFTISEDIKVKNAELNNGLLNIDLERIVPEEKKARLIDIK</sequence>
<evidence type="ECO:0000256" key="1">
    <source>
        <dbReference type="ARBA" id="ARBA00023016"/>
    </source>
</evidence>
<keyword evidence="1" id="KW-0346">Stress response</keyword>
<name>A0A381UZR5_9ZZZZ</name>
<dbReference type="InterPro" id="IPR037913">
    <property type="entry name" value="ACD_IbpA/B"/>
</dbReference>
<dbReference type="PROSITE" id="PS01031">
    <property type="entry name" value="SHSP"/>
    <property type="match status" value="1"/>
</dbReference>